<proteinExistence type="predicted"/>
<dbReference type="HOGENOM" id="CLU_1537575_0_0_0"/>
<dbReference type="Proteomes" id="UP000007718">
    <property type="component" value="Plasmid pDEIPR02"/>
</dbReference>
<dbReference type="AlphaFoldDB" id="F0RQ64"/>
<dbReference type="EMBL" id="CP002538">
    <property type="protein sequence ID" value="ADY27423.1"/>
    <property type="molecule type" value="Genomic_DNA"/>
</dbReference>
<reference evidence="1 2" key="2">
    <citation type="journal article" date="2012" name="Stand. Genomic Sci.">
        <title>Complete genome sequence of the orange-red pigmented, radioresistant Deinococcus proteolyticus type strain (MRP(T)).</title>
        <authorList>
            <person name="Copeland A."/>
            <person name="Zeytun A."/>
            <person name="Yassawong M."/>
            <person name="Nolan M."/>
            <person name="Lucas S."/>
            <person name="Hammon N."/>
            <person name="Deshpande S."/>
            <person name="Cheng J.F."/>
            <person name="Han C."/>
            <person name="Tapia R."/>
            <person name="Goodwin L.A."/>
            <person name="Pitluck S."/>
            <person name="Mavromatis K."/>
            <person name="Liolios K."/>
            <person name="Pagani I."/>
            <person name="Ivanova N."/>
            <person name="Mikhailova N."/>
            <person name="Pati A."/>
            <person name="Chen A."/>
            <person name="Palaniappan K."/>
            <person name="Land M."/>
            <person name="Hauser L."/>
            <person name="Jeffries C.D."/>
            <person name="Brambilla E.M."/>
            <person name="Rohde M."/>
            <person name="Sikorski J."/>
            <person name="Pukall R."/>
            <person name="Goker M."/>
            <person name="Detter J.C."/>
            <person name="Woyke T."/>
            <person name="Bristow J."/>
            <person name="Eisen J.A."/>
            <person name="Markowitz V."/>
            <person name="Hugenholtz P."/>
            <person name="Kyrpides N.C."/>
            <person name="Klenk H.P."/>
            <person name="Lapidus A."/>
        </authorList>
    </citation>
    <scope>NUCLEOTIDE SEQUENCE [LARGE SCALE GENOMIC DNA]</scope>
    <source>
        <strain evidence="2">ATCC 35074 / DSM 20540 / JCM 6276 / NBRC 101906 / NCIMB 13154 / VKM Ac-1939 / CCM 2703 / MRP</strain>
        <plasmid evidence="2">Plasmid pDEIPR02</plasmid>
    </source>
</reference>
<dbReference type="KEGG" id="dpt:Deipr_2298"/>
<protein>
    <submittedName>
        <fullName evidence="1">Uncharacterized protein</fullName>
    </submittedName>
</protein>
<evidence type="ECO:0000313" key="1">
    <source>
        <dbReference type="EMBL" id="ADY27423.1"/>
    </source>
</evidence>
<organism evidence="1 2">
    <name type="scientific">Deinococcus proteolyticus (strain ATCC 35074 / DSM 20540 / JCM 6276 / NBRC 101906 / NCIMB 13154 / VKM Ac-1939 / CCM 2703 / MRP)</name>
    <dbReference type="NCBI Taxonomy" id="693977"/>
    <lineage>
        <taxon>Bacteria</taxon>
        <taxon>Thermotogati</taxon>
        <taxon>Deinococcota</taxon>
        <taxon>Deinococci</taxon>
        <taxon>Deinococcales</taxon>
        <taxon>Deinococcaceae</taxon>
        <taxon>Deinococcus</taxon>
    </lineage>
</organism>
<accession>F0RQ64</accession>
<gene>
    <name evidence="1" type="ordered locus">Deipr_2298</name>
</gene>
<keyword evidence="2" id="KW-1185">Reference proteome</keyword>
<keyword evidence="1" id="KW-0614">Plasmid</keyword>
<geneLocation type="plasmid" evidence="1 2">
    <name>pDEIPR02</name>
</geneLocation>
<name>F0RQ64_DEIPM</name>
<evidence type="ECO:0000313" key="2">
    <source>
        <dbReference type="Proteomes" id="UP000007718"/>
    </source>
</evidence>
<sequence>MTLTDITVTATVAAVIATAAAAIPETGTEERERHTSQTIAQTRLTCLMAGVTAELCPEAIIIWTRDEGGISFQIDPQGYTEIRVHTPQTLEHLRNTHTQTGGTVSAAKLMDAYPVAASVRLCPPGMGWCPEMGDCNWYSAEPEHIERLATAVRAFNNLDMGAEEILDLLSPSLP</sequence>
<reference evidence="2" key="1">
    <citation type="submission" date="2011-02" db="EMBL/GenBank/DDBJ databases">
        <title>The complete sequence of plasmid2 of Deinococcus proteolyticus DSM 20540.</title>
        <authorList>
            <consortium name="US DOE Joint Genome Institute (JGI-PGF)"/>
            <person name="Lucas S."/>
            <person name="Copeland A."/>
            <person name="Lapidus A."/>
            <person name="Bruce D."/>
            <person name="Goodwin L."/>
            <person name="Pitluck S."/>
            <person name="Kyrpides N."/>
            <person name="Mavromatis K."/>
            <person name="Pagani I."/>
            <person name="Ivanova N."/>
            <person name="Ovchinnikova G."/>
            <person name="Zeytun A."/>
            <person name="Detter J.C."/>
            <person name="Han C."/>
            <person name="Land M."/>
            <person name="Hauser L."/>
            <person name="Markowitz V."/>
            <person name="Cheng J.-F."/>
            <person name="Hugenholtz P."/>
            <person name="Woyke T."/>
            <person name="Wu D."/>
            <person name="Pukall R."/>
            <person name="Steenblock K."/>
            <person name="Brambilla E."/>
            <person name="Klenk H.-P."/>
            <person name="Eisen J.A."/>
        </authorList>
    </citation>
    <scope>NUCLEOTIDE SEQUENCE [LARGE SCALE GENOMIC DNA]</scope>
    <source>
        <strain evidence="2">ATCC 35074 / DSM 20540 / JCM 6276 / NBRC 101906 / NCIMB 13154 / VKM Ac-1939 / CCM 2703 / MRP</strain>
        <plasmid evidence="2">Plasmid pDEIPR02</plasmid>
    </source>
</reference>